<protein>
    <submittedName>
        <fullName evidence="3">Membrane-bound metallopeptidase</fullName>
    </submittedName>
</protein>
<sequence>MKRTILLMILGLSAGLTHAETDPATAARAAAGQLEAASVSLEDAGSARDRVTALTDTVKAYEAGLSALREGLRRAAIREAQIGRELRAQEDEITRLLGVLQSMGSGPPPVMLLHPSGPTGTARSGMILADIAPALEARTAGLRADLEEVAILRDLQQGAADKLQQGMTGVQTARTELSKAIADRTDLPQRFLEDPVKTALLIASTETLEGFASGLTDIQDPNIAPAVPSDITSRKGDLPLPVEARVLRKANEADAAGIRRPGIVLATRPNALVVAPTAATIRYVGPLLNYDNVMILEPQAGMMFVLAGMKTAYGGNGQVIPEGSPIGLMGGEEAEMGAILSQSSDGTGNTRPETLYIEVRRDNTPVDPAEWFRTE</sequence>
<keyword evidence="1" id="KW-0732">Signal</keyword>
<dbReference type="RefSeq" id="WP_058313081.1">
    <property type="nucleotide sequence ID" value="NZ_CYTW01000007.1"/>
</dbReference>
<reference evidence="4" key="1">
    <citation type="submission" date="2015-09" db="EMBL/GenBank/DDBJ databases">
        <authorList>
            <person name="Rodrigo-Torres Lidia"/>
            <person name="Arahal R.David."/>
        </authorList>
    </citation>
    <scope>NUCLEOTIDE SEQUENCE [LARGE SCALE GENOMIC DNA]</scope>
    <source>
        <strain evidence="4">CECT 7735</strain>
    </source>
</reference>
<dbReference type="Proteomes" id="UP000051870">
    <property type="component" value="Unassembled WGS sequence"/>
</dbReference>
<gene>
    <name evidence="3" type="ORF">PH7735_03922</name>
</gene>
<dbReference type="STRING" id="1715693.PH7735_03922"/>
<dbReference type="AlphaFoldDB" id="A0A0P1IIA1"/>
<feature type="chain" id="PRO_5006065305" evidence="1">
    <location>
        <begin position="20"/>
        <end position="375"/>
    </location>
</feature>
<accession>A0A0P1IIA1</accession>
<dbReference type="InterPro" id="IPR011055">
    <property type="entry name" value="Dup_hybrid_motif"/>
</dbReference>
<evidence type="ECO:0000259" key="2">
    <source>
        <dbReference type="Pfam" id="PF01551"/>
    </source>
</evidence>
<evidence type="ECO:0000313" key="3">
    <source>
        <dbReference type="EMBL" id="CUK14463.1"/>
    </source>
</evidence>
<dbReference type="EMBL" id="CYTW01000007">
    <property type="protein sequence ID" value="CUK14463.1"/>
    <property type="molecule type" value="Genomic_DNA"/>
</dbReference>
<proteinExistence type="predicted"/>
<dbReference type="Gene3D" id="2.70.70.10">
    <property type="entry name" value="Glucose Permease (Domain IIA)"/>
    <property type="match status" value="1"/>
</dbReference>
<feature type="signal peptide" evidence="1">
    <location>
        <begin position="1"/>
        <end position="19"/>
    </location>
</feature>
<evidence type="ECO:0000313" key="4">
    <source>
        <dbReference type="Proteomes" id="UP000051870"/>
    </source>
</evidence>
<dbReference type="SUPFAM" id="SSF51261">
    <property type="entry name" value="Duplicated hybrid motif"/>
    <property type="match status" value="1"/>
</dbReference>
<dbReference type="Pfam" id="PF01551">
    <property type="entry name" value="Peptidase_M23"/>
    <property type="match status" value="1"/>
</dbReference>
<dbReference type="InterPro" id="IPR016047">
    <property type="entry name" value="M23ase_b-sheet_dom"/>
</dbReference>
<evidence type="ECO:0000256" key="1">
    <source>
        <dbReference type="SAM" id="SignalP"/>
    </source>
</evidence>
<organism evidence="3 4">
    <name type="scientific">Shimia thalassica</name>
    <dbReference type="NCBI Taxonomy" id="1715693"/>
    <lineage>
        <taxon>Bacteria</taxon>
        <taxon>Pseudomonadati</taxon>
        <taxon>Pseudomonadota</taxon>
        <taxon>Alphaproteobacteria</taxon>
        <taxon>Rhodobacterales</taxon>
        <taxon>Roseobacteraceae</taxon>
    </lineage>
</organism>
<name>A0A0P1IIA1_9RHOB</name>
<keyword evidence="4" id="KW-1185">Reference proteome</keyword>
<feature type="domain" description="M23ase beta-sheet core" evidence="2">
    <location>
        <begin position="261"/>
        <end position="368"/>
    </location>
</feature>
<dbReference type="GeneID" id="83882890"/>